<accession>A0A1I5K9M1</accession>
<gene>
    <name evidence="1" type="ORF">SAMN03084138_00535</name>
</gene>
<name>A0A1I5K9M1_9GAMM</name>
<reference evidence="1 2" key="1">
    <citation type="submission" date="2016-10" db="EMBL/GenBank/DDBJ databases">
        <authorList>
            <person name="de Groot N.N."/>
        </authorList>
    </citation>
    <scope>NUCLEOTIDE SEQUENCE [LARGE SCALE GENOMIC DNA]</scope>
    <source>
        <strain evidence="1 2">DSM 15893</strain>
    </source>
</reference>
<evidence type="ECO:0000313" key="2">
    <source>
        <dbReference type="Proteomes" id="UP000182692"/>
    </source>
</evidence>
<organism evidence="1 2">
    <name type="scientific">Enterovibrio norvegicus DSM 15893</name>
    <dbReference type="NCBI Taxonomy" id="1121869"/>
    <lineage>
        <taxon>Bacteria</taxon>
        <taxon>Pseudomonadati</taxon>
        <taxon>Pseudomonadota</taxon>
        <taxon>Gammaproteobacteria</taxon>
        <taxon>Vibrionales</taxon>
        <taxon>Vibrionaceae</taxon>
        <taxon>Enterovibrio</taxon>
    </lineage>
</organism>
<dbReference type="EMBL" id="FOWR01000003">
    <property type="protein sequence ID" value="SFO81720.1"/>
    <property type="molecule type" value="Genomic_DNA"/>
</dbReference>
<sequence length="143" mass="17168">MDQYPERSGYYKLTEEWSVELPSEFKCRIEDEDLVLWQQDMTIWCSVWGIEPEETREEALAWVEEEQAEDAFDVAKKDQNGLLLYHYRLLEETNDYRVASLYCFAFSHSNYIQLGIYLDEETRFEDAQRICESICFVNHQTLH</sequence>
<proteinExistence type="predicted"/>
<protein>
    <submittedName>
        <fullName evidence="1">Uncharacterized protein</fullName>
    </submittedName>
</protein>
<dbReference type="OrthoDB" id="4827574at2"/>
<evidence type="ECO:0000313" key="1">
    <source>
        <dbReference type="EMBL" id="SFO81720.1"/>
    </source>
</evidence>
<dbReference type="GeneID" id="35872880"/>
<dbReference type="RefSeq" id="WP_074925173.1">
    <property type="nucleotide sequence ID" value="NZ_FOWR01000003.1"/>
</dbReference>
<dbReference type="Proteomes" id="UP000182692">
    <property type="component" value="Unassembled WGS sequence"/>
</dbReference>
<dbReference type="AlphaFoldDB" id="A0A1I5K9M1"/>